<dbReference type="InterPro" id="IPR037507">
    <property type="entry name" value="Ribosomal_mL59"/>
</dbReference>
<dbReference type="AlphaFoldDB" id="A0A4V6DUJ6"/>
<feature type="region of interest" description="Disordered" evidence="1">
    <location>
        <begin position="25"/>
        <end position="48"/>
    </location>
</feature>
<dbReference type="GO" id="GO:0003735">
    <property type="term" value="F:structural constituent of ribosome"/>
    <property type="evidence" value="ECO:0007669"/>
    <property type="project" value="InterPro"/>
</dbReference>
<feature type="compositionally biased region" description="Low complexity" evidence="1">
    <location>
        <begin position="35"/>
        <end position="46"/>
    </location>
</feature>
<feature type="compositionally biased region" description="Basic and acidic residues" evidence="1">
    <location>
        <begin position="160"/>
        <end position="174"/>
    </location>
</feature>
<dbReference type="InterPro" id="IPR040922">
    <property type="entry name" value="Ribosomal_mL59_dom"/>
</dbReference>
<dbReference type="EMBL" id="PTQR01000112">
    <property type="protein sequence ID" value="TKX19592.1"/>
    <property type="molecule type" value="Genomic_DNA"/>
</dbReference>
<evidence type="ECO:0000313" key="4">
    <source>
        <dbReference type="Proteomes" id="UP000308133"/>
    </source>
</evidence>
<accession>A0A4V6DUJ6</accession>
<gene>
    <name evidence="3" type="ORF">C1H76_8230</name>
</gene>
<reference evidence="3 4" key="1">
    <citation type="submission" date="2018-02" db="EMBL/GenBank/DDBJ databases">
        <title>Draft genome sequences of Elsinoe sp., causing black scab on jojoba.</title>
        <authorList>
            <person name="Stodart B."/>
            <person name="Jeffress S."/>
            <person name="Ash G."/>
            <person name="Arun Chinnappa K."/>
        </authorList>
    </citation>
    <scope>NUCLEOTIDE SEQUENCE [LARGE SCALE GENOMIC DNA]</scope>
    <source>
        <strain evidence="3 4">Hillstone_2</strain>
    </source>
</reference>
<dbReference type="PANTHER" id="PTHR28041:SF1">
    <property type="entry name" value="LARGE RIBOSOMAL SUBUNIT PROTEIN ML59"/>
    <property type="match status" value="1"/>
</dbReference>
<protein>
    <submittedName>
        <fullName evidence="3">Putative mitochondrial large ribosomal subunit</fullName>
    </submittedName>
</protein>
<dbReference type="Pfam" id="PF18126">
    <property type="entry name" value="Mitoc_mL59"/>
    <property type="match status" value="1"/>
</dbReference>
<feature type="compositionally biased region" description="Basic and acidic residues" evidence="1">
    <location>
        <begin position="135"/>
        <end position="148"/>
    </location>
</feature>
<evidence type="ECO:0000259" key="2">
    <source>
        <dbReference type="Pfam" id="PF18126"/>
    </source>
</evidence>
<dbReference type="PANTHER" id="PTHR28041">
    <property type="entry name" value="54S RIBOSOMAL PROTEIN L25, MITOCHONDRIAL"/>
    <property type="match status" value="1"/>
</dbReference>
<sequence>MANSVINPQHIRLARQLPRPLLNFFQRHPPGTYNTSASPSAAETASRLPASTPIPSLQTLQATPHLSTTTNPPATPAQMAAISALYATSNPFLPWQNPLTSAWRAPRYSARHQQELYTLAEKEGVLSLLPESERHPEIKGRKREEQGLRVKGTGVGQKVKGREWERQLRGKQEMRRKAMEGMAELVREWKERGHGRGWKKWPK</sequence>
<evidence type="ECO:0000313" key="3">
    <source>
        <dbReference type="EMBL" id="TKX19592.1"/>
    </source>
</evidence>
<comment type="caution">
    <text evidence="3">The sequence shown here is derived from an EMBL/GenBank/DDBJ whole genome shotgun (WGS) entry which is preliminary data.</text>
</comment>
<evidence type="ECO:0000256" key="1">
    <source>
        <dbReference type="SAM" id="MobiDB-lite"/>
    </source>
</evidence>
<proteinExistence type="predicted"/>
<dbReference type="Proteomes" id="UP000308133">
    <property type="component" value="Unassembled WGS sequence"/>
</dbReference>
<name>A0A4V6DUJ6_9PEZI</name>
<organism evidence="3 4">
    <name type="scientific">Elsinoe australis</name>
    <dbReference type="NCBI Taxonomy" id="40998"/>
    <lineage>
        <taxon>Eukaryota</taxon>
        <taxon>Fungi</taxon>
        <taxon>Dikarya</taxon>
        <taxon>Ascomycota</taxon>
        <taxon>Pezizomycotina</taxon>
        <taxon>Dothideomycetes</taxon>
        <taxon>Dothideomycetidae</taxon>
        <taxon>Myriangiales</taxon>
        <taxon>Elsinoaceae</taxon>
        <taxon>Elsinoe</taxon>
    </lineage>
</organism>
<feature type="domain" description="Large ribosomal subunit protein mL59" evidence="2">
    <location>
        <begin position="20"/>
        <end position="191"/>
    </location>
</feature>
<feature type="region of interest" description="Disordered" evidence="1">
    <location>
        <begin position="135"/>
        <end position="174"/>
    </location>
</feature>
<dbReference type="GO" id="GO:0005762">
    <property type="term" value="C:mitochondrial large ribosomal subunit"/>
    <property type="evidence" value="ECO:0007669"/>
    <property type="project" value="InterPro"/>
</dbReference>